<feature type="transmembrane region" description="Helical" evidence="5">
    <location>
        <begin position="35"/>
        <end position="54"/>
    </location>
</feature>
<feature type="transmembrane region" description="Helical" evidence="5">
    <location>
        <begin position="161"/>
        <end position="180"/>
    </location>
</feature>
<sequence length="294" mass="33154">MNPSLSSAWRLLRIPFSLFLMPIFWFALSATPNVSVWRAAAVFFILHLLVYPASNGYNSYYDRDEGSIGGLKNPPQVTESLYWLVLAFDVLALGLSLVLSWQFAVMVLVYLLVSKAYSYEGIRLKKYPFLSTVVVVLFQGAFTFLMVQVGSGVPLEEVQDYTNLLLALVSSLFLCGSYPLTQVYQHQEDARRGDVTLSLLLGLTGTFLFAGISMLLATSALLYTYFLRGQNMHSLLFLLGTFPVILVFMRWVLKVKKDANTADFEHTMQMNKVSSLSMSFTFVLILAWQIWHLG</sequence>
<proteinExistence type="predicted"/>
<gene>
    <name evidence="6" type="ORF">GCM10023183_34780</name>
</gene>
<dbReference type="RefSeq" id="WP_345169065.1">
    <property type="nucleotide sequence ID" value="NZ_BAABGX010000003.1"/>
</dbReference>
<accession>A0ABP8G028</accession>
<evidence type="ECO:0000313" key="7">
    <source>
        <dbReference type="Proteomes" id="UP001501844"/>
    </source>
</evidence>
<keyword evidence="7" id="KW-1185">Reference proteome</keyword>
<evidence type="ECO:0000256" key="2">
    <source>
        <dbReference type="ARBA" id="ARBA00022692"/>
    </source>
</evidence>
<feature type="transmembrane region" description="Helical" evidence="5">
    <location>
        <begin position="273"/>
        <end position="291"/>
    </location>
</feature>
<reference evidence="7" key="1">
    <citation type="journal article" date="2019" name="Int. J. Syst. Evol. Microbiol.">
        <title>The Global Catalogue of Microorganisms (GCM) 10K type strain sequencing project: providing services to taxonomists for standard genome sequencing and annotation.</title>
        <authorList>
            <consortium name="The Broad Institute Genomics Platform"/>
            <consortium name="The Broad Institute Genome Sequencing Center for Infectious Disease"/>
            <person name="Wu L."/>
            <person name="Ma J."/>
        </authorList>
    </citation>
    <scope>NUCLEOTIDE SEQUENCE [LARGE SCALE GENOMIC DNA]</scope>
    <source>
        <strain evidence="7">JCM 17917</strain>
    </source>
</reference>
<comment type="subcellular location">
    <subcellularLocation>
        <location evidence="1">Membrane</location>
        <topology evidence="1">Multi-pass membrane protein</topology>
    </subcellularLocation>
</comment>
<keyword evidence="2 5" id="KW-0812">Transmembrane</keyword>
<dbReference type="Proteomes" id="UP001501844">
    <property type="component" value="Unassembled WGS sequence"/>
</dbReference>
<evidence type="ECO:0008006" key="8">
    <source>
        <dbReference type="Google" id="ProtNLM"/>
    </source>
</evidence>
<feature type="transmembrane region" description="Helical" evidence="5">
    <location>
        <begin position="129"/>
        <end position="149"/>
    </location>
</feature>
<evidence type="ECO:0000256" key="1">
    <source>
        <dbReference type="ARBA" id="ARBA00004141"/>
    </source>
</evidence>
<protein>
    <recommendedName>
        <fullName evidence="8">1,4-dihydroxy-2-naphthoate octaprenyltransferase</fullName>
    </recommendedName>
</protein>
<dbReference type="InterPro" id="IPR000537">
    <property type="entry name" value="UbiA_prenyltransferase"/>
</dbReference>
<evidence type="ECO:0000256" key="5">
    <source>
        <dbReference type="SAM" id="Phobius"/>
    </source>
</evidence>
<keyword evidence="3 5" id="KW-1133">Transmembrane helix</keyword>
<feature type="transmembrane region" description="Helical" evidence="5">
    <location>
        <begin position="12"/>
        <end position="28"/>
    </location>
</feature>
<dbReference type="EMBL" id="BAABGX010000003">
    <property type="protein sequence ID" value="GAA4314553.1"/>
    <property type="molecule type" value="Genomic_DNA"/>
</dbReference>
<evidence type="ECO:0000256" key="4">
    <source>
        <dbReference type="ARBA" id="ARBA00023136"/>
    </source>
</evidence>
<evidence type="ECO:0000313" key="6">
    <source>
        <dbReference type="EMBL" id="GAA4314553.1"/>
    </source>
</evidence>
<evidence type="ECO:0000256" key="3">
    <source>
        <dbReference type="ARBA" id="ARBA00022989"/>
    </source>
</evidence>
<feature type="transmembrane region" description="Helical" evidence="5">
    <location>
        <begin position="200"/>
        <end position="226"/>
    </location>
</feature>
<keyword evidence="4 5" id="KW-0472">Membrane</keyword>
<name>A0ABP8G028_9BACT</name>
<comment type="caution">
    <text evidence="6">The sequence shown here is derived from an EMBL/GenBank/DDBJ whole genome shotgun (WGS) entry which is preliminary data.</text>
</comment>
<organism evidence="6 7">
    <name type="scientific">Nibribacter koreensis</name>
    <dbReference type="NCBI Taxonomy" id="1084519"/>
    <lineage>
        <taxon>Bacteria</taxon>
        <taxon>Pseudomonadati</taxon>
        <taxon>Bacteroidota</taxon>
        <taxon>Cytophagia</taxon>
        <taxon>Cytophagales</taxon>
        <taxon>Hymenobacteraceae</taxon>
        <taxon>Nibribacter</taxon>
    </lineage>
</organism>
<dbReference type="Pfam" id="PF01040">
    <property type="entry name" value="UbiA"/>
    <property type="match status" value="1"/>
</dbReference>
<feature type="transmembrane region" description="Helical" evidence="5">
    <location>
        <begin position="81"/>
        <end position="113"/>
    </location>
</feature>
<feature type="transmembrane region" description="Helical" evidence="5">
    <location>
        <begin position="232"/>
        <end position="253"/>
    </location>
</feature>